<name>A0ABU7CJS1_9TELE</name>
<gene>
    <name evidence="2" type="ORF">CHARACLAT_001963</name>
</gene>
<dbReference type="Proteomes" id="UP001352852">
    <property type="component" value="Unassembled WGS sequence"/>
</dbReference>
<keyword evidence="3" id="KW-1185">Reference proteome</keyword>
<feature type="compositionally biased region" description="Basic and acidic residues" evidence="1">
    <location>
        <begin position="38"/>
        <end position="67"/>
    </location>
</feature>
<accession>A0ABU7CJS1</accession>
<feature type="region of interest" description="Disordered" evidence="1">
    <location>
        <begin position="1"/>
        <end position="85"/>
    </location>
</feature>
<evidence type="ECO:0000256" key="1">
    <source>
        <dbReference type="SAM" id="MobiDB-lite"/>
    </source>
</evidence>
<dbReference type="EMBL" id="JAHUTJ010000074">
    <property type="protein sequence ID" value="MED6263193.1"/>
    <property type="molecule type" value="Genomic_DNA"/>
</dbReference>
<evidence type="ECO:0000313" key="3">
    <source>
        <dbReference type="Proteomes" id="UP001352852"/>
    </source>
</evidence>
<protein>
    <submittedName>
        <fullName evidence="2">Uncharacterized protein</fullName>
    </submittedName>
</protein>
<reference evidence="2 3" key="1">
    <citation type="submission" date="2021-06" db="EMBL/GenBank/DDBJ databases">
        <authorList>
            <person name="Palmer J.M."/>
        </authorList>
    </citation>
    <scope>NUCLEOTIDE SEQUENCE [LARGE SCALE GENOMIC DNA]</scope>
    <source>
        <strain evidence="2 3">CL_MEX2019</strain>
        <tissue evidence="2">Muscle</tissue>
    </source>
</reference>
<organism evidence="2 3">
    <name type="scientific">Characodon lateralis</name>
    <dbReference type="NCBI Taxonomy" id="208331"/>
    <lineage>
        <taxon>Eukaryota</taxon>
        <taxon>Metazoa</taxon>
        <taxon>Chordata</taxon>
        <taxon>Craniata</taxon>
        <taxon>Vertebrata</taxon>
        <taxon>Euteleostomi</taxon>
        <taxon>Actinopterygii</taxon>
        <taxon>Neopterygii</taxon>
        <taxon>Teleostei</taxon>
        <taxon>Neoteleostei</taxon>
        <taxon>Acanthomorphata</taxon>
        <taxon>Ovalentaria</taxon>
        <taxon>Atherinomorphae</taxon>
        <taxon>Cyprinodontiformes</taxon>
        <taxon>Goodeidae</taxon>
        <taxon>Characodon</taxon>
    </lineage>
</organism>
<sequence>MKRGEKGRGNQTGASVWDESWWRMQGGQGKRGAHLKHERGERRRGDHKQWGREDREDREETPKTVREKKSRQAMGECEKKKRGGNEKEVLSGLFLPMIYQPHPEKFRRETHMRVAILT</sequence>
<feature type="compositionally biased region" description="Basic and acidic residues" evidence="1">
    <location>
        <begin position="76"/>
        <end position="85"/>
    </location>
</feature>
<evidence type="ECO:0000313" key="2">
    <source>
        <dbReference type="EMBL" id="MED6263193.1"/>
    </source>
</evidence>
<comment type="caution">
    <text evidence="2">The sequence shown here is derived from an EMBL/GenBank/DDBJ whole genome shotgun (WGS) entry which is preliminary data.</text>
</comment>
<proteinExistence type="predicted"/>